<gene>
    <name evidence="2" type="ORF">SAMN05444716_11430</name>
</gene>
<evidence type="ECO:0000313" key="3">
    <source>
        <dbReference type="Proteomes" id="UP000198873"/>
    </source>
</evidence>
<name>A0A1I6W7X3_9ACTN</name>
<sequence>MGSHSRPSRPVLRIAAVTAAATGAVVAGGGAASASTATDNIGAALTGVDTALTYGLAGPLDLQLYPMAGTGVDPLTNGLNTQVADFQSVGTTTLTQPLTDGASAKDVLGGLTAPVTSLLGGLPLLGGGS</sequence>
<protein>
    <recommendedName>
        <fullName evidence="4">ATP-binding protein</fullName>
    </recommendedName>
</protein>
<dbReference type="AlphaFoldDB" id="A0A1I6W7X3"/>
<evidence type="ECO:0000313" key="2">
    <source>
        <dbReference type="EMBL" id="SFT22098.1"/>
    </source>
</evidence>
<proteinExistence type="predicted"/>
<evidence type="ECO:0008006" key="4">
    <source>
        <dbReference type="Google" id="ProtNLM"/>
    </source>
</evidence>
<feature type="chain" id="PRO_5039295613" description="ATP-binding protein" evidence="1">
    <location>
        <begin position="28"/>
        <end position="129"/>
    </location>
</feature>
<keyword evidence="3" id="KW-1185">Reference proteome</keyword>
<keyword evidence="1" id="KW-0732">Signal</keyword>
<organism evidence="2 3">
    <name type="scientific">Streptomyces harbinensis</name>
    <dbReference type="NCBI Taxonomy" id="1176198"/>
    <lineage>
        <taxon>Bacteria</taxon>
        <taxon>Bacillati</taxon>
        <taxon>Actinomycetota</taxon>
        <taxon>Actinomycetes</taxon>
        <taxon>Kitasatosporales</taxon>
        <taxon>Streptomycetaceae</taxon>
        <taxon>Streptomyces</taxon>
    </lineage>
</organism>
<feature type="signal peptide" evidence="1">
    <location>
        <begin position="1"/>
        <end position="27"/>
    </location>
</feature>
<dbReference type="STRING" id="1176198.SAMN05444716_11430"/>
<dbReference type="Proteomes" id="UP000198873">
    <property type="component" value="Unassembled WGS sequence"/>
</dbReference>
<accession>A0A1I6W7X3</accession>
<evidence type="ECO:0000256" key="1">
    <source>
        <dbReference type="SAM" id="SignalP"/>
    </source>
</evidence>
<dbReference type="EMBL" id="FPAB01000014">
    <property type="protein sequence ID" value="SFT22098.1"/>
    <property type="molecule type" value="Genomic_DNA"/>
</dbReference>
<reference evidence="3" key="1">
    <citation type="submission" date="2016-10" db="EMBL/GenBank/DDBJ databases">
        <authorList>
            <person name="Varghese N."/>
            <person name="Submissions S."/>
        </authorList>
    </citation>
    <scope>NUCLEOTIDE SEQUENCE [LARGE SCALE GENOMIC DNA]</scope>
    <source>
        <strain evidence="3">CGMCC 4.7047</strain>
    </source>
</reference>
<dbReference type="RefSeq" id="WP_093844455.1">
    <property type="nucleotide sequence ID" value="NZ_FPAB01000014.1"/>
</dbReference>